<dbReference type="Gene3D" id="1.10.357.10">
    <property type="entry name" value="Tetracycline Repressor, domain 2"/>
    <property type="match status" value="1"/>
</dbReference>
<dbReference type="GO" id="GO:0000976">
    <property type="term" value="F:transcription cis-regulatory region binding"/>
    <property type="evidence" value="ECO:0007669"/>
    <property type="project" value="TreeGrafter"/>
</dbReference>
<feature type="domain" description="HTH tetR-type" evidence="6">
    <location>
        <begin position="47"/>
        <end position="106"/>
    </location>
</feature>
<dbReference type="RefSeq" id="WP_229676069.1">
    <property type="nucleotide sequence ID" value="NZ_BMJH01000004.1"/>
</dbReference>
<evidence type="ECO:0000256" key="2">
    <source>
        <dbReference type="ARBA" id="ARBA00023125"/>
    </source>
</evidence>
<reference evidence="7" key="1">
    <citation type="journal article" date="2014" name="Int. J. Syst. Evol. Microbiol.">
        <title>Complete genome sequence of Corynebacterium casei LMG S-19264T (=DSM 44701T), isolated from a smear-ripened cheese.</title>
        <authorList>
            <consortium name="US DOE Joint Genome Institute (JGI-PGF)"/>
            <person name="Walter F."/>
            <person name="Albersmeier A."/>
            <person name="Kalinowski J."/>
            <person name="Ruckert C."/>
        </authorList>
    </citation>
    <scope>NUCLEOTIDE SEQUENCE</scope>
    <source>
        <strain evidence="7">CGMCC 1.15478</strain>
    </source>
</reference>
<keyword evidence="1" id="KW-0805">Transcription regulation</keyword>
<gene>
    <name evidence="7" type="ORF">GCM10011410_32510</name>
</gene>
<feature type="DNA-binding region" description="H-T-H motif" evidence="4">
    <location>
        <begin position="69"/>
        <end position="88"/>
    </location>
</feature>
<evidence type="ECO:0000256" key="1">
    <source>
        <dbReference type="ARBA" id="ARBA00023015"/>
    </source>
</evidence>
<dbReference type="PANTHER" id="PTHR30055">
    <property type="entry name" value="HTH-TYPE TRANSCRIPTIONAL REGULATOR RUTR"/>
    <property type="match status" value="1"/>
</dbReference>
<keyword evidence="2 4" id="KW-0238">DNA-binding</keyword>
<dbReference type="EMBL" id="BMJH01000004">
    <property type="protein sequence ID" value="GGC76704.1"/>
    <property type="molecule type" value="Genomic_DNA"/>
</dbReference>
<keyword evidence="3" id="KW-0804">Transcription</keyword>
<evidence type="ECO:0000259" key="6">
    <source>
        <dbReference type="PROSITE" id="PS50977"/>
    </source>
</evidence>
<dbReference type="InterPro" id="IPR009057">
    <property type="entry name" value="Homeodomain-like_sf"/>
</dbReference>
<sequence length="261" mass="28019">MSSLNKPPVPRQTASGSPADSATDARPNESEEGVIDGRSVRWEDHKAARRKLVLDAALRAIDSEGADVGVQQIAQYAELPRSVVYRLFRERGDLDQQVRAHIVSSLTETLAPALVPEGTVEFAVNRAISTYVHWIAEHPNLHQFLSGGPKRPASAPDSLDGIRTAFGRYVTDVVSAGMTILRIPTDRAPTISFGLVGFVDGAVNQWLSSESPLLTSDELAEVLSNSALAVIESAIHDLGSKIDRTAPLADITGDIRPLLLG</sequence>
<dbReference type="PANTHER" id="PTHR30055:SF234">
    <property type="entry name" value="HTH-TYPE TRANSCRIPTIONAL REGULATOR BETI"/>
    <property type="match status" value="1"/>
</dbReference>
<organism evidence="7 8">
    <name type="scientific">Hoyosella rhizosphaerae</name>
    <dbReference type="NCBI Taxonomy" id="1755582"/>
    <lineage>
        <taxon>Bacteria</taxon>
        <taxon>Bacillati</taxon>
        <taxon>Actinomycetota</taxon>
        <taxon>Actinomycetes</taxon>
        <taxon>Mycobacteriales</taxon>
        <taxon>Hoyosellaceae</taxon>
        <taxon>Hoyosella</taxon>
    </lineage>
</organism>
<evidence type="ECO:0000256" key="3">
    <source>
        <dbReference type="ARBA" id="ARBA00023163"/>
    </source>
</evidence>
<protein>
    <submittedName>
        <fullName evidence="7">TetR family transcriptional regulator</fullName>
    </submittedName>
</protein>
<dbReference type="SUPFAM" id="SSF46689">
    <property type="entry name" value="Homeodomain-like"/>
    <property type="match status" value="1"/>
</dbReference>
<dbReference type="InterPro" id="IPR050109">
    <property type="entry name" value="HTH-type_TetR-like_transc_reg"/>
</dbReference>
<dbReference type="GO" id="GO:0003700">
    <property type="term" value="F:DNA-binding transcription factor activity"/>
    <property type="evidence" value="ECO:0007669"/>
    <property type="project" value="TreeGrafter"/>
</dbReference>
<evidence type="ECO:0000313" key="8">
    <source>
        <dbReference type="Proteomes" id="UP000641514"/>
    </source>
</evidence>
<proteinExistence type="predicted"/>
<dbReference type="Proteomes" id="UP000641514">
    <property type="component" value="Unassembled WGS sequence"/>
</dbReference>
<keyword evidence="8" id="KW-1185">Reference proteome</keyword>
<evidence type="ECO:0000256" key="5">
    <source>
        <dbReference type="SAM" id="MobiDB-lite"/>
    </source>
</evidence>
<dbReference type="SUPFAM" id="SSF48498">
    <property type="entry name" value="Tetracyclin repressor-like, C-terminal domain"/>
    <property type="match status" value="1"/>
</dbReference>
<comment type="caution">
    <text evidence="7">The sequence shown here is derived from an EMBL/GenBank/DDBJ whole genome shotgun (WGS) entry which is preliminary data.</text>
</comment>
<name>A0A916ULU5_9ACTN</name>
<dbReference type="InterPro" id="IPR036271">
    <property type="entry name" value="Tet_transcr_reg_TetR-rel_C_sf"/>
</dbReference>
<dbReference type="InterPro" id="IPR001647">
    <property type="entry name" value="HTH_TetR"/>
</dbReference>
<dbReference type="AlphaFoldDB" id="A0A916ULU5"/>
<feature type="region of interest" description="Disordered" evidence="5">
    <location>
        <begin position="1"/>
        <end position="38"/>
    </location>
</feature>
<accession>A0A916ULU5</accession>
<evidence type="ECO:0000313" key="7">
    <source>
        <dbReference type="EMBL" id="GGC76704.1"/>
    </source>
</evidence>
<reference evidence="7" key="2">
    <citation type="submission" date="2020-09" db="EMBL/GenBank/DDBJ databases">
        <authorList>
            <person name="Sun Q."/>
            <person name="Zhou Y."/>
        </authorList>
    </citation>
    <scope>NUCLEOTIDE SEQUENCE</scope>
    <source>
        <strain evidence="7">CGMCC 1.15478</strain>
    </source>
</reference>
<evidence type="ECO:0000256" key="4">
    <source>
        <dbReference type="PROSITE-ProRule" id="PRU00335"/>
    </source>
</evidence>
<dbReference type="PROSITE" id="PS50977">
    <property type="entry name" value="HTH_TETR_2"/>
    <property type="match status" value="1"/>
</dbReference>